<evidence type="ECO:0000313" key="2">
    <source>
        <dbReference type="EMBL" id="GGE55618.1"/>
    </source>
</evidence>
<organism evidence="2 3">
    <name type="scientific">Priestia taiwanensis</name>
    <dbReference type="NCBI Taxonomy" id="1347902"/>
    <lineage>
        <taxon>Bacteria</taxon>
        <taxon>Bacillati</taxon>
        <taxon>Bacillota</taxon>
        <taxon>Bacilli</taxon>
        <taxon>Bacillales</taxon>
        <taxon>Bacillaceae</taxon>
        <taxon>Priestia</taxon>
    </lineage>
</organism>
<dbReference type="Pfam" id="PF20026">
    <property type="entry name" value="DUF6434"/>
    <property type="match status" value="1"/>
</dbReference>
<dbReference type="Proteomes" id="UP000605259">
    <property type="component" value="Unassembled WGS sequence"/>
</dbReference>
<accession>A0A917AIX4</accession>
<reference evidence="2" key="1">
    <citation type="journal article" date="2014" name="Int. J. Syst. Evol. Microbiol.">
        <title>Complete genome sequence of Corynebacterium casei LMG S-19264T (=DSM 44701T), isolated from a smear-ripened cheese.</title>
        <authorList>
            <consortium name="US DOE Joint Genome Institute (JGI-PGF)"/>
            <person name="Walter F."/>
            <person name="Albersmeier A."/>
            <person name="Kalinowski J."/>
            <person name="Ruckert C."/>
        </authorList>
    </citation>
    <scope>NUCLEOTIDE SEQUENCE</scope>
    <source>
        <strain evidence="2">CGMCC 1.12698</strain>
    </source>
</reference>
<name>A0A917AIX4_9BACI</name>
<evidence type="ECO:0000313" key="3">
    <source>
        <dbReference type="Proteomes" id="UP000605259"/>
    </source>
</evidence>
<dbReference type="Pfam" id="PF18953">
    <property type="entry name" value="SAP_new25"/>
    <property type="match status" value="1"/>
</dbReference>
<comment type="caution">
    <text evidence="2">The sequence shown here is derived from an EMBL/GenBank/DDBJ whole genome shotgun (WGS) entry which is preliminary data.</text>
</comment>
<dbReference type="EMBL" id="BMFK01000001">
    <property type="protein sequence ID" value="GGE55618.1"/>
    <property type="molecule type" value="Genomic_DNA"/>
</dbReference>
<dbReference type="InterPro" id="IPR045492">
    <property type="entry name" value="DUF6434"/>
</dbReference>
<protein>
    <recommendedName>
        <fullName evidence="1">DUF6434 domain-containing protein</fullName>
    </recommendedName>
</protein>
<gene>
    <name evidence="2" type="ORF">GCM10007140_02480</name>
</gene>
<proteinExistence type="predicted"/>
<reference evidence="2" key="2">
    <citation type="submission" date="2020-09" db="EMBL/GenBank/DDBJ databases">
        <authorList>
            <person name="Sun Q."/>
            <person name="Zhou Y."/>
        </authorList>
    </citation>
    <scope>NUCLEOTIDE SEQUENCE</scope>
    <source>
        <strain evidence="2">CGMCC 1.12698</strain>
    </source>
</reference>
<keyword evidence="3" id="KW-1185">Reference proteome</keyword>
<evidence type="ECO:0000259" key="1">
    <source>
        <dbReference type="Pfam" id="PF20026"/>
    </source>
</evidence>
<dbReference type="AlphaFoldDB" id="A0A917AIX4"/>
<feature type="domain" description="DUF6434" evidence="1">
    <location>
        <begin position="72"/>
        <end position="127"/>
    </location>
</feature>
<sequence>MRPALTKEIHIEDFRAYYWLKEELQSFCRQHGMSASGSKGDITERIDVFLRTGEIQKPVRKRVSKPTENVVLTLHTVITEHHRCSQHVRAFFKEVIGPKFHFSTYIQTYFKQNVGKTYQDVVNAWHEEEKRKKDPMYKKEISSQFEYNQFTRDFFADPANNGKSRQDAIDAWKEVKNKRGSRRYG</sequence>
<dbReference type="RefSeq" id="WP_188386642.1">
    <property type="nucleotide sequence ID" value="NZ_BMFK01000001.1"/>
</dbReference>